<dbReference type="Gene3D" id="2.60.120.560">
    <property type="entry name" value="Exo-inulinase, domain 1"/>
    <property type="match status" value="1"/>
</dbReference>
<protein>
    <submittedName>
        <fullName evidence="3">Alpha-l-rhamnosidase</fullName>
    </submittedName>
</protein>
<dbReference type="Pfam" id="PF17389">
    <property type="entry name" value="Bac_rhamnosid6H"/>
    <property type="match status" value="1"/>
</dbReference>
<dbReference type="PANTHER" id="PTHR34987">
    <property type="entry name" value="C, PUTATIVE (AFU_ORTHOLOGUE AFUA_3G02880)-RELATED"/>
    <property type="match status" value="1"/>
</dbReference>
<dbReference type="PANTHER" id="PTHR34987:SF4">
    <property type="entry name" value="ALPHA-L-RHAMNOSIDASE C-TERMINAL DOMAIN-CONTAINING PROTEIN"/>
    <property type="match status" value="1"/>
</dbReference>
<evidence type="ECO:0000313" key="4">
    <source>
        <dbReference type="Proteomes" id="UP000654918"/>
    </source>
</evidence>
<dbReference type="SUPFAM" id="SSF48208">
    <property type="entry name" value="Six-hairpin glycosidases"/>
    <property type="match status" value="1"/>
</dbReference>
<feature type="domain" description="Alpha-L-rhamnosidase C-terminal" evidence="2">
    <location>
        <begin position="765"/>
        <end position="833"/>
    </location>
</feature>
<keyword evidence="4" id="KW-1185">Reference proteome</keyword>
<proteinExistence type="predicted"/>
<dbReference type="GO" id="GO:0003824">
    <property type="term" value="F:catalytic activity"/>
    <property type="evidence" value="ECO:0007669"/>
    <property type="project" value="UniProtKB-ARBA"/>
</dbReference>
<reference evidence="3" key="1">
    <citation type="journal article" date="2020" name="Phytopathology">
        <title>Genome Sequence Resources of Colletotrichum truncatum, C. plurivorum, C. musicola, and C. sojae: Four Species Pathogenic to Soybean (Glycine max).</title>
        <authorList>
            <person name="Rogerio F."/>
            <person name="Boufleur T.R."/>
            <person name="Ciampi-Guillardi M."/>
            <person name="Sukno S.A."/>
            <person name="Thon M.R."/>
            <person name="Massola Junior N.S."/>
            <person name="Baroncelli R."/>
        </authorList>
    </citation>
    <scope>NUCLEOTIDE SEQUENCE</scope>
    <source>
        <strain evidence="3">LFN00145</strain>
    </source>
</reference>
<gene>
    <name evidence="3" type="ORF">CPLU01_01124</name>
</gene>
<accession>A0A8H6NQ40</accession>
<organism evidence="3 4">
    <name type="scientific">Colletotrichum plurivorum</name>
    <dbReference type="NCBI Taxonomy" id="2175906"/>
    <lineage>
        <taxon>Eukaryota</taxon>
        <taxon>Fungi</taxon>
        <taxon>Dikarya</taxon>
        <taxon>Ascomycota</taxon>
        <taxon>Pezizomycotina</taxon>
        <taxon>Sordariomycetes</taxon>
        <taxon>Hypocreomycetidae</taxon>
        <taxon>Glomerellales</taxon>
        <taxon>Glomerellaceae</taxon>
        <taxon>Colletotrichum</taxon>
        <taxon>Colletotrichum orchidearum species complex</taxon>
    </lineage>
</organism>
<comment type="caution">
    <text evidence="3">The sequence shown here is derived from an EMBL/GenBank/DDBJ whole genome shotgun (WGS) entry which is preliminary data.</text>
</comment>
<dbReference type="InterPro" id="IPR035396">
    <property type="entry name" value="Bac_rhamnosid6H"/>
</dbReference>
<dbReference type="AlphaFoldDB" id="A0A8H6NQ40"/>
<evidence type="ECO:0000259" key="1">
    <source>
        <dbReference type="Pfam" id="PF17389"/>
    </source>
</evidence>
<dbReference type="Proteomes" id="UP000654918">
    <property type="component" value="Unassembled WGS sequence"/>
</dbReference>
<evidence type="ECO:0000313" key="3">
    <source>
        <dbReference type="EMBL" id="KAF6840438.1"/>
    </source>
</evidence>
<name>A0A8H6NQ40_9PEZI</name>
<dbReference type="Pfam" id="PF17390">
    <property type="entry name" value="Bac_rhamnosid_C"/>
    <property type="match status" value="1"/>
</dbReference>
<dbReference type="InterPro" id="IPR012341">
    <property type="entry name" value="6hp_glycosidase-like_sf"/>
</dbReference>
<dbReference type="Gene3D" id="1.50.10.10">
    <property type="match status" value="1"/>
</dbReference>
<feature type="domain" description="Alpha-L-rhamnosidase six-hairpin glycosidase" evidence="1">
    <location>
        <begin position="413"/>
        <end position="624"/>
    </location>
</feature>
<dbReference type="Gene3D" id="2.60.420.10">
    <property type="entry name" value="Maltose phosphorylase, domain 3"/>
    <property type="match status" value="1"/>
</dbReference>
<dbReference type="InterPro" id="IPR035398">
    <property type="entry name" value="Bac_rhamnosid_C"/>
</dbReference>
<sequence length="865" mass="94329">MDKLNFTIPSAISEPFSENYLFAKDEVPEFLVPKRVHSSVNATASEHLVTSSAGSYATLSNSTESGGGSIILDYGVAVAGIPVLQIHGLVAPSGKAVVDFSVSEGYPGITKPEGDGPYPFSAGADTSRRVRFRLNGPGFYEAKCVQGSQRWVKLSLVTKGPCSVRVSLVGFIPTTSNIPVDRLPGYFKCSDETLAEFWEYGARTLQLNCVSARSIPSPWQVSEDMGVLIDSQRCNAYGWGHEWTDYDLEFDGMVIEGGLAWQVRVSPGMPGMLFQLNFEDGKSVIEQWYGYYNKPQTTLIPKFIASVDVSPAVSAGQWLRIRTSCVGESPIVISINGAQVAIFKQGGLKVEGFASLAVSPDDPDFPYFPKGSVAIGAGQDQLCRFRNLIVRNPEGNVLYESGLNTPAVLADFGLKTNQFPFVFDGAKRDRYPWTADIIVGGRSAYYSTAGSEYVRGNIVASMLRFKADAEGRGLLPGGVPPGRDFTRGLTDGFFNIETINYSLYLILVIYDYWLYTGDDALIKFCWDKLKGCLAYVAARVIDDGLIVADGIDAGDYDYYNGLQTGISTKRNALYIASLKACARIASSPHVGEPDTAKKYTATAQRVVEAVQKHCFNAESGHYNITDSRTEGFQQEMHAWLVLQRICTEDQTPAILDKFRSLVLPSTINEAPLSFSPDTPGPPPVISPIMSAFHIQAALQADRAAEGERVLRAVFGPMADKTSEHFTGTTWEFVKPDGTPFKGDFCSYAQLFGAGPTSILSQYALGVEPVAPGFREFRIWPRFDLGGLEWAQGRVPTPVGEGIVVRWQVLGSGWLLEAGAPAGLEGKVKIPEQVWARRRRVTVDGAEVDGETEVGFSKHIEVAVYF</sequence>
<dbReference type="EMBL" id="WIGO01000007">
    <property type="protein sequence ID" value="KAF6840438.1"/>
    <property type="molecule type" value="Genomic_DNA"/>
</dbReference>
<dbReference type="GO" id="GO:0005975">
    <property type="term" value="P:carbohydrate metabolic process"/>
    <property type="evidence" value="ECO:0007669"/>
    <property type="project" value="InterPro"/>
</dbReference>
<dbReference type="InterPro" id="IPR008928">
    <property type="entry name" value="6-hairpin_glycosidase_sf"/>
</dbReference>
<evidence type="ECO:0000259" key="2">
    <source>
        <dbReference type="Pfam" id="PF17390"/>
    </source>
</evidence>